<comment type="caution">
    <text evidence="8">The sequence shown here is derived from an EMBL/GenBank/DDBJ whole genome shotgun (WGS) entry which is preliminary data.</text>
</comment>
<gene>
    <name evidence="8" type="ORF">UX85_C0003G0085</name>
</gene>
<dbReference type="Proteomes" id="UP000033860">
    <property type="component" value="Unassembled WGS sequence"/>
</dbReference>
<dbReference type="GO" id="GO:0008483">
    <property type="term" value="F:transaminase activity"/>
    <property type="evidence" value="ECO:0007669"/>
    <property type="project" value="UniProtKB-KW"/>
</dbReference>
<evidence type="ECO:0000256" key="2">
    <source>
        <dbReference type="ARBA" id="ARBA00007441"/>
    </source>
</evidence>
<name>A0A0G1RWC2_9BACT</name>
<protein>
    <recommendedName>
        <fullName evidence="6">Aminotransferase</fullName>
        <ecNumber evidence="6">2.6.1.-</ecNumber>
    </recommendedName>
</protein>
<feature type="domain" description="Aminotransferase class I/classII large" evidence="7">
    <location>
        <begin position="53"/>
        <end position="383"/>
    </location>
</feature>
<dbReference type="GO" id="GO:0030170">
    <property type="term" value="F:pyridoxal phosphate binding"/>
    <property type="evidence" value="ECO:0007669"/>
    <property type="project" value="InterPro"/>
</dbReference>
<keyword evidence="4 6" id="KW-0808">Transferase</keyword>
<dbReference type="InterPro" id="IPR050596">
    <property type="entry name" value="AspAT/PAT-like"/>
</dbReference>
<dbReference type="PATRIC" id="fig|1618371.3.peg.473"/>
<dbReference type="PROSITE" id="PS00105">
    <property type="entry name" value="AA_TRANSFER_CLASS_1"/>
    <property type="match status" value="1"/>
</dbReference>
<dbReference type="NCBIfam" id="NF005744">
    <property type="entry name" value="PRK07568.1"/>
    <property type="match status" value="1"/>
</dbReference>
<dbReference type="EMBL" id="LCNT01000003">
    <property type="protein sequence ID" value="KKU61426.1"/>
    <property type="molecule type" value="Genomic_DNA"/>
</dbReference>
<dbReference type="PANTHER" id="PTHR46383">
    <property type="entry name" value="ASPARTATE AMINOTRANSFERASE"/>
    <property type="match status" value="1"/>
</dbReference>
<dbReference type="EC" id="2.6.1.-" evidence="6"/>
<keyword evidence="5" id="KW-0663">Pyridoxal phosphate</keyword>
<dbReference type="Gene3D" id="3.40.640.10">
    <property type="entry name" value="Type I PLP-dependent aspartate aminotransferase-like (Major domain)"/>
    <property type="match status" value="1"/>
</dbReference>
<dbReference type="InterPro" id="IPR004839">
    <property type="entry name" value="Aminotransferase_I/II_large"/>
</dbReference>
<evidence type="ECO:0000259" key="7">
    <source>
        <dbReference type="Pfam" id="PF00155"/>
    </source>
</evidence>
<reference evidence="8 9" key="1">
    <citation type="journal article" date="2015" name="Nature">
        <title>rRNA introns, odd ribosomes, and small enigmatic genomes across a large radiation of phyla.</title>
        <authorList>
            <person name="Brown C.T."/>
            <person name="Hug L.A."/>
            <person name="Thomas B.C."/>
            <person name="Sharon I."/>
            <person name="Castelle C.J."/>
            <person name="Singh A."/>
            <person name="Wilkins M.J."/>
            <person name="Williams K.H."/>
            <person name="Banfield J.F."/>
        </authorList>
    </citation>
    <scope>NUCLEOTIDE SEQUENCE [LARGE SCALE GENOMIC DNA]</scope>
</reference>
<evidence type="ECO:0000256" key="1">
    <source>
        <dbReference type="ARBA" id="ARBA00001933"/>
    </source>
</evidence>
<evidence type="ECO:0000313" key="8">
    <source>
        <dbReference type="EMBL" id="KKU61426.1"/>
    </source>
</evidence>
<dbReference type="InterPro" id="IPR004838">
    <property type="entry name" value="NHTrfase_class1_PyrdxlP-BS"/>
</dbReference>
<dbReference type="PRINTS" id="PR00753">
    <property type="entry name" value="ACCSYNTHASE"/>
</dbReference>
<organism evidence="8 9">
    <name type="scientific">Candidatus Beckwithbacteria bacterium GW2011_GWB1_47_15</name>
    <dbReference type="NCBI Taxonomy" id="1618371"/>
    <lineage>
        <taxon>Bacteria</taxon>
        <taxon>Candidatus Beckwithiibacteriota</taxon>
    </lineage>
</organism>
<sequence>MISSRAENLEFSPIRKLVPLAQVAKKRGVTIYHLNIGQPDIASPPIFLKGIRSFKEKVVAYEKSDGSQALKESLVKYYRRLGLSVVSDDLVVTTGGSEALAMAFFILFSSGDECLTLDPTYTNYLTFAAYAGVKLKAVVTKIDNNFALPKTDSIKKAVTKKTRGIIITNPSNPTGAVYPQRVLSELVDFCVRRKLFIIADETYREFVYGKTKFVSLLSFKKAADWVVLTDSLSKRYSLCGARLGMIVTKNRQVVEAATKLAQARLASPTIEQAAASKLHRVPLKYFSRVKREYQKRRDTLIAGLEKIPGLKVSHPDGAFYLIAELPVKNAEDFCKFLLTDFSDKRETVMLAPAEGFYVTPSLGVNQVRIAYVLKTRDLTRSCELLRLALARYRG</sequence>
<evidence type="ECO:0000256" key="3">
    <source>
        <dbReference type="ARBA" id="ARBA00022576"/>
    </source>
</evidence>
<comment type="similarity">
    <text evidence="2 6">Belongs to the class-I pyridoxal-phosphate-dependent aminotransferase family.</text>
</comment>
<dbReference type="InterPro" id="IPR015422">
    <property type="entry name" value="PyrdxlP-dep_Trfase_small"/>
</dbReference>
<dbReference type="InterPro" id="IPR015421">
    <property type="entry name" value="PyrdxlP-dep_Trfase_major"/>
</dbReference>
<keyword evidence="3 6" id="KW-0032">Aminotransferase</keyword>
<evidence type="ECO:0000313" key="9">
    <source>
        <dbReference type="Proteomes" id="UP000033860"/>
    </source>
</evidence>
<proteinExistence type="inferred from homology"/>
<accession>A0A0G1RWC2</accession>
<dbReference type="GO" id="GO:0006520">
    <property type="term" value="P:amino acid metabolic process"/>
    <property type="evidence" value="ECO:0007669"/>
    <property type="project" value="InterPro"/>
</dbReference>
<dbReference type="Gene3D" id="3.90.1150.10">
    <property type="entry name" value="Aspartate Aminotransferase, domain 1"/>
    <property type="match status" value="1"/>
</dbReference>
<dbReference type="SUPFAM" id="SSF53383">
    <property type="entry name" value="PLP-dependent transferases"/>
    <property type="match status" value="1"/>
</dbReference>
<dbReference type="Pfam" id="PF00155">
    <property type="entry name" value="Aminotran_1_2"/>
    <property type="match status" value="1"/>
</dbReference>
<evidence type="ECO:0000256" key="4">
    <source>
        <dbReference type="ARBA" id="ARBA00022679"/>
    </source>
</evidence>
<evidence type="ECO:0000256" key="5">
    <source>
        <dbReference type="ARBA" id="ARBA00022898"/>
    </source>
</evidence>
<dbReference type="AlphaFoldDB" id="A0A0G1RWC2"/>
<dbReference type="CDD" id="cd00609">
    <property type="entry name" value="AAT_like"/>
    <property type="match status" value="1"/>
</dbReference>
<dbReference type="InterPro" id="IPR015424">
    <property type="entry name" value="PyrdxlP-dep_Trfase"/>
</dbReference>
<comment type="cofactor">
    <cofactor evidence="1 6">
        <name>pyridoxal 5'-phosphate</name>
        <dbReference type="ChEBI" id="CHEBI:597326"/>
    </cofactor>
</comment>
<evidence type="ECO:0000256" key="6">
    <source>
        <dbReference type="RuleBase" id="RU000481"/>
    </source>
</evidence>